<evidence type="ECO:0000313" key="11">
    <source>
        <dbReference type="Proteomes" id="UP000663870"/>
    </source>
</evidence>
<name>A0A815SBT8_9BILA</name>
<proteinExistence type="inferred from homology"/>
<dbReference type="PANTHER" id="PTHR10408:SF8">
    <property type="entry name" value="O-ACYLTRANSFERASE"/>
    <property type="match status" value="1"/>
</dbReference>
<keyword evidence="3" id="KW-0808">Transferase</keyword>
<dbReference type="EMBL" id="CAJNOL010002318">
    <property type="protein sequence ID" value="CAF1488087.1"/>
    <property type="molecule type" value="Genomic_DNA"/>
</dbReference>
<comment type="similarity">
    <text evidence="2">Belongs to the membrane-bound acyltransferase family. Sterol o-acyltransferase subfamily.</text>
</comment>
<evidence type="ECO:0000256" key="6">
    <source>
        <dbReference type="ARBA" id="ARBA00022989"/>
    </source>
</evidence>
<evidence type="ECO:0000256" key="4">
    <source>
        <dbReference type="ARBA" id="ARBA00022692"/>
    </source>
</evidence>
<dbReference type="Pfam" id="PF03062">
    <property type="entry name" value="MBOAT"/>
    <property type="match status" value="1"/>
</dbReference>
<dbReference type="Proteomes" id="UP000663870">
    <property type="component" value="Unassembled WGS sequence"/>
</dbReference>
<evidence type="ECO:0000256" key="5">
    <source>
        <dbReference type="ARBA" id="ARBA00022824"/>
    </source>
</evidence>
<dbReference type="InterPro" id="IPR004299">
    <property type="entry name" value="MBOAT_fam"/>
</dbReference>
<keyword evidence="7 9" id="KW-0472">Membrane</keyword>
<evidence type="ECO:0000256" key="3">
    <source>
        <dbReference type="ARBA" id="ARBA00022679"/>
    </source>
</evidence>
<evidence type="ECO:0000313" key="10">
    <source>
        <dbReference type="EMBL" id="CAF1488087.1"/>
    </source>
</evidence>
<comment type="caution">
    <text evidence="10">The sequence shown here is derived from an EMBL/GenBank/DDBJ whole genome shotgun (WGS) entry which is preliminary data.</text>
</comment>
<reference evidence="10" key="1">
    <citation type="submission" date="2021-02" db="EMBL/GenBank/DDBJ databases">
        <authorList>
            <person name="Nowell W R."/>
        </authorList>
    </citation>
    <scope>NUCLEOTIDE SEQUENCE</scope>
</reference>
<keyword evidence="6 9" id="KW-1133">Transmembrane helix</keyword>
<keyword evidence="8" id="KW-0012">Acyltransferase</keyword>
<dbReference type="PANTHER" id="PTHR10408">
    <property type="entry name" value="STEROL O-ACYLTRANSFERASE"/>
    <property type="match status" value="1"/>
</dbReference>
<evidence type="ECO:0000256" key="9">
    <source>
        <dbReference type="SAM" id="Phobius"/>
    </source>
</evidence>
<sequence length="175" mass="20261">MKSHAFVRENTPRAILYGQIYSQKDKTENITENKSNSIPNSPCPEFSKYIYFIFVPTLIYRDSYPRTSSVRWNYVLAQLAQFVAAAFFGYYLFYRFCLPVFRHFKLEYVTVKIFVLSILNCALPGALFLFCAFYGFLHCWLNAFAVVNCIGVISESSSVLNKFLAENSFLTLESF</sequence>
<feature type="transmembrane region" description="Helical" evidence="9">
    <location>
        <begin position="113"/>
        <end position="137"/>
    </location>
</feature>
<dbReference type="GO" id="GO:0008374">
    <property type="term" value="F:O-acyltransferase activity"/>
    <property type="evidence" value="ECO:0007669"/>
    <property type="project" value="InterPro"/>
</dbReference>
<evidence type="ECO:0000256" key="2">
    <source>
        <dbReference type="ARBA" id="ARBA00009010"/>
    </source>
</evidence>
<comment type="subcellular location">
    <subcellularLocation>
        <location evidence="1">Endoplasmic reticulum membrane</location>
        <topology evidence="1">Multi-pass membrane protein</topology>
    </subcellularLocation>
</comment>
<evidence type="ECO:0000256" key="8">
    <source>
        <dbReference type="ARBA" id="ARBA00023315"/>
    </source>
</evidence>
<keyword evidence="5" id="KW-0256">Endoplasmic reticulum</keyword>
<keyword evidence="4 9" id="KW-0812">Transmembrane</keyword>
<accession>A0A815SBT8</accession>
<feature type="transmembrane region" description="Helical" evidence="9">
    <location>
        <begin position="74"/>
        <end position="93"/>
    </location>
</feature>
<organism evidence="10 11">
    <name type="scientific">Rotaria sordida</name>
    <dbReference type="NCBI Taxonomy" id="392033"/>
    <lineage>
        <taxon>Eukaryota</taxon>
        <taxon>Metazoa</taxon>
        <taxon>Spiralia</taxon>
        <taxon>Gnathifera</taxon>
        <taxon>Rotifera</taxon>
        <taxon>Eurotatoria</taxon>
        <taxon>Bdelloidea</taxon>
        <taxon>Philodinida</taxon>
        <taxon>Philodinidae</taxon>
        <taxon>Rotaria</taxon>
    </lineage>
</organism>
<keyword evidence="11" id="KW-1185">Reference proteome</keyword>
<evidence type="ECO:0000256" key="7">
    <source>
        <dbReference type="ARBA" id="ARBA00023136"/>
    </source>
</evidence>
<evidence type="ECO:0000256" key="1">
    <source>
        <dbReference type="ARBA" id="ARBA00004477"/>
    </source>
</evidence>
<dbReference type="AlphaFoldDB" id="A0A815SBT8"/>
<dbReference type="GO" id="GO:0005789">
    <property type="term" value="C:endoplasmic reticulum membrane"/>
    <property type="evidence" value="ECO:0007669"/>
    <property type="project" value="UniProtKB-SubCell"/>
</dbReference>
<dbReference type="GO" id="GO:0008203">
    <property type="term" value="P:cholesterol metabolic process"/>
    <property type="evidence" value="ECO:0007669"/>
    <property type="project" value="TreeGrafter"/>
</dbReference>
<gene>
    <name evidence="10" type="ORF">JXQ802_LOCUS39697</name>
</gene>
<dbReference type="InterPro" id="IPR014371">
    <property type="entry name" value="Oat_ACAT_DAG_ARE"/>
</dbReference>
<protein>
    <submittedName>
        <fullName evidence="10">Uncharacterized protein</fullName>
    </submittedName>
</protein>